<keyword evidence="2" id="KW-1185">Reference proteome</keyword>
<gene>
    <name evidence="1" type="ORF">SMTD_LOCUS10082</name>
</gene>
<name>A0A183P6U6_9TREM</name>
<dbReference type="Proteomes" id="UP000269396">
    <property type="component" value="Unassembled WGS sequence"/>
</dbReference>
<reference evidence="1 2" key="1">
    <citation type="submission" date="2018-11" db="EMBL/GenBank/DDBJ databases">
        <authorList>
            <consortium name="Pathogen Informatics"/>
        </authorList>
    </citation>
    <scope>NUCLEOTIDE SEQUENCE [LARGE SCALE GENOMIC DNA]</scope>
    <source>
        <strain>Denwood</strain>
        <strain evidence="2">Zambia</strain>
    </source>
</reference>
<sequence length="75" mass="8506">STHSKYLITSSEIENHYGTNVSNESISGQIYVIWDADDRNDSLISNESNDIIFYVACSHNVFVSNKDIVQCEMMI</sequence>
<proteinExistence type="predicted"/>
<dbReference type="EMBL" id="UZAL01030249">
    <property type="protein sequence ID" value="VDP52816.1"/>
    <property type="molecule type" value="Genomic_DNA"/>
</dbReference>
<protein>
    <submittedName>
        <fullName evidence="1">Uncharacterized protein</fullName>
    </submittedName>
</protein>
<evidence type="ECO:0000313" key="1">
    <source>
        <dbReference type="EMBL" id="VDP52816.1"/>
    </source>
</evidence>
<feature type="non-terminal residue" evidence="1">
    <location>
        <position position="1"/>
    </location>
</feature>
<dbReference type="AlphaFoldDB" id="A0A183P6U6"/>
<accession>A0A183P6U6</accession>
<evidence type="ECO:0000313" key="2">
    <source>
        <dbReference type="Proteomes" id="UP000269396"/>
    </source>
</evidence>
<organism evidence="1 2">
    <name type="scientific">Schistosoma mattheei</name>
    <dbReference type="NCBI Taxonomy" id="31246"/>
    <lineage>
        <taxon>Eukaryota</taxon>
        <taxon>Metazoa</taxon>
        <taxon>Spiralia</taxon>
        <taxon>Lophotrochozoa</taxon>
        <taxon>Platyhelminthes</taxon>
        <taxon>Trematoda</taxon>
        <taxon>Digenea</taxon>
        <taxon>Strigeidida</taxon>
        <taxon>Schistosomatoidea</taxon>
        <taxon>Schistosomatidae</taxon>
        <taxon>Schistosoma</taxon>
    </lineage>
</organism>